<reference evidence="1 2" key="1">
    <citation type="journal article" date="2021" name="Nat. Commun.">
        <title>Genetic determinants of endophytism in the Arabidopsis root mycobiome.</title>
        <authorList>
            <person name="Mesny F."/>
            <person name="Miyauchi S."/>
            <person name="Thiergart T."/>
            <person name="Pickel B."/>
            <person name="Atanasova L."/>
            <person name="Karlsson M."/>
            <person name="Huettel B."/>
            <person name="Barry K.W."/>
            <person name="Haridas S."/>
            <person name="Chen C."/>
            <person name="Bauer D."/>
            <person name="Andreopoulos W."/>
            <person name="Pangilinan J."/>
            <person name="LaButti K."/>
            <person name="Riley R."/>
            <person name="Lipzen A."/>
            <person name="Clum A."/>
            <person name="Drula E."/>
            <person name="Henrissat B."/>
            <person name="Kohler A."/>
            <person name="Grigoriev I.V."/>
            <person name="Martin F.M."/>
            <person name="Hacquard S."/>
        </authorList>
    </citation>
    <scope>NUCLEOTIDE SEQUENCE [LARGE SCALE GENOMIC DNA]</scope>
    <source>
        <strain evidence="1 2">MPI-SDFR-AT-0079</strain>
    </source>
</reference>
<name>A0ACB7P037_9PEZI</name>
<protein>
    <submittedName>
        <fullName evidence="1">Uncharacterized protein</fullName>
    </submittedName>
</protein>
<organism evidence="1 2">
    <name type="scientific">Chaetomium tenue</name>
    <dbReference type="NCBI Taxonomy" id="1854479"/>
    <lineage>
        <taxon>Eukaryota</taxon>
        <taxon>Fungi</taxon>
        <taxon>Dikarya</taxon>
        <taxon>Ascomycota</taxon>
        <taxon>Pezizomycotina</taxon>
        <taxon>Sordariomycetes</taxon>
        <taxon>Sordariomycetidae</taxon>
        <taxon>Sordariales</taxon>
        <taxon>Chaetomiaceae</taxon>
        <taxon>Chaetomium</taxon>
    </lineage>
</organism>
<gene>
    <name evidence="1" type="ORF">F5144DRAFT_356284</name>
</gene>
<evidence type="ECO:0000313" key="2">
    <source>
        <dbReference type="Proteomes" id="UP000724584"/>
    </source>
</evidence>
<sequence length="176" mass="19805">MEGRRRTQQSSASGSLSERSFDRLTLNPGPKKPTCISGRLNTLLWKSTRGSFSRLKSSAIFLPPLRSPALPLMFSLPVCLHLPVTTFSNCNLAVVFPPHGFPRQYGDLEEFQEPSRHAAHAVVTRMRGYCPCCRSKPQEITYPRIRPCLTPPAWGELWGCWGKPWLTLGSRNRPGR</sequence>
<keyword evidence="2" id="KW-1185">Reference proteome</keyword>
<accession>A0ACB7P037</accession>
<dbReference type="EMBL" id="JAGIZQ010000006">
    <property type="protein sequence ID" value="KAH6623233.1"/>
    <property type="molecule type" value="Genomic_DNA"/>
</dbReference>
<proteinExistence type="predicted"/>
<evidence type="ECO:0000313" key="1">
    <source>
        <dbReference type="EMBL" id="KAH6623233.1"/>
    </source>
</evidence>
<dbReference type="Proteomes" id="UP000724584">
    <property type="component" value="Unassembled WGS sequence"/>
</dbReference>
<comment type="caution">
    <text evidence="1">The sequence shown here is derived from an EMBL/GenBank/DDBJ whole genome shotgun (WGS) entry which is preliminary data.</text>
</comment>